<reference evidence="1 2" key="1">
    <citation type="submission" date="2018-07" db="EMBL/GenBank/DDBJ databases">
        <title>Leeuwenhoekiella genomics.</title>
        <authorList>
            <person name="Tahon G."/>
            <person name="Willems A."/>
        </authorList>
    </citation>
    <scope>NUCLEOTIDE SEQUENCE [LARGE SCALE GENOMIC DNA]</scope>
    <source>
        <strain evidence="1 2">LMG 29608</strain>
    </source>
</reference>
<sequence length="209" mass="22458">MLLAVSLTATFLFSSCENQNCDCEEAETPVLSAPGNIIPVAAADTLYKNYGNSRVSLIELAENITDEGDTIVEGDARYKKATRYVSFSFSKMQKYMAYIEQQADSADVDVLELRVYFGKYGDNVKKKDEKNKGTVFFNPAAALEQADGTMDTVSFAIVNTAGGKKAVPVGSILNNTLIEGEVINAEDIESMSGNIGHSAPPPPVSSGDF</sequence>
<dbReference type="AlphaFoldDB" id="A0A4Q0NVU4"/>
<accession>A0A4Q0NVU4</accession>
<gene>
    <name evidence="1" type="ORF">DSM02_3266</name>
</gene>
<protein>
    <submittedName>
        <fullName evidence="1">Uncharacterized protein</fullName>
    </submittedName>
</protein>
<comment type="caution">
    <text evidence="1">The sequence shown here is derived from an EMBL/GenBank/DDBJ whole genome shotgun (WGS) entry which is preliminary data.</text>
</comment>
<dbReference type="EMBL" id="QOVK01000019">
    <property type="protein sequence ID" value="RXG16403.1"/>
    <property type="molecule type" value="Genomic_DNA"/>
</dbReference>
<organism evidence="1 2">
    <name type="scientific">Leeuwenhoekiella polynyae</name>
    <dbReference type="NCBI Taxonomy" id="1550906"/>
    <lineage>
        <taxon>Bacteria</taxon>
        <taxon>Pseudomonadati</taxon>
        <taxon>Bacteroidota</taxon>
        <taxon>Flavobacteriia</taxon>
        <taxon>Flavobacteriales</taxon>
        <taxon>Flavobacteriaceae</taxon>
        <taxon>Leeuwenhoekiella</taxon>
    </lineage>
</organism>
<name>A0A4Q0NVU4_9FLAO</name>
<proteinExistence type="predicted"/>
<evidence type="ECO:0000313" key="2">
    <source>
        <dbReference type="Proteomes" id="UP000289859"/>
    </source>
</evidence>
<evidence type="ECO:0000313" key="1">
    <source>
        <dbReference type="EMBL" id="RXG16403.1"/>
    </source>
</evidence>
<dbReference type="Proteomes" id="UP000289859">
    <property type="component" value="Unassembled WGS sequence"/>
</dbReference>
<keyword evidence="2" id="KW-1185">Reference proteome</keyword>